<dbReference type="SMART" id="SM00980">
    <property type="entry name" value="THAP"/>
    <property type="match status" value="1"/>
</dbReference>
<keyword evidence="6" id="KW-0175">Coiled coil</keyword>
<dbReference type="SUPFAM" id="SSF57716">
    <property type="entry name" value="Glucocorticoid receptor-like (DNA-binding domain)"/>
    <property type="match status" value="1"/>
</dbReference>
<dbReference type="GO" id="GO:0005654">
    <property type="term" value="C:nucleoplasm"/>
    <property type="evidence" value="ECO:0007669"/>
    <property type="project" value="UniProtKB-SubCell"/>
</dbReference>
<comment type="function">
    <text evidence="6">DNA-binding transcription regulator that regulates endothelial cell proliferation and G1/S cell-cycle progression. Specifically binds the 5'-[AT]NTNN[GT]GGCA[AGT]-3' core DNA sequence and acts by modulating expression of pRB-E2F cell-cycle target genes.</text>
</comment>
<evidence type="ECO:0000256" key="6">
    <source>
        <dbReference type="RuleBase" id="RU369073"/>
    </source>
</evidence>
<sequence length="278" mass="31013">MVLTCAYPDCSNRLKTKRLRSLARTHSGVVTFHVFPTSEPARLKLWLIALRLDINTPINALKLLRVCSDHFSPDDFTYPGEHHVRLKPSAVHMVFPHPTEPAEHESDEGQETECLGADIGLKDVPQSTPQKPMKTGDEPTASESEPDDLNISMLSLDPPSEKKDVSFVPPSSTSASSTTTTTEEEEEQPWQERKWIVNESALMKQFRRRQDCGALITEKKNTTSGSLISVLWECEQGHKGQWNSCSDVRGILSNNLLVSAEIGFGIQIQRQQTTSAMD</sequence>
<dbReference type="InterPro" id="IPR038441">
    <property type="entry name" value="THAP_Znf_sf"/>
</dbReference>
<dbReference type="Proteomes" id="UP000472260">
    <property type="component" value="Unassembled WGS sequence"/>
</dbReference>
<feature type="compositionally biased region" description="Low complexity" evidence="7">
    <location>
        <begin position="171"/>
        <end position="181"/>
    </location>
</feature>
<evidence type="ECO:0000256" key="1">
    <source>
        <dbReference type="ARBA" id="ARBA00022723"/>
    </source>
</evidence>
<dbReference type="GO" id="GO:0006357">
    <property type="term" value="P:regulation of transcription by RNA polymerase II"/>
    <property type="evidence" value="ECO:0007669"/>
    <property type="project" value="TreeGrafter"/>
</dbReference>
<evidence type="ECO:0000313" key="10">
    <source>
        <dbReference type="Proteomes" id="UP000472260"/>
    </source>
</evidence>
<keyword evidence="3" id="KW-0862">Zinc</keyword>
<keyword evidence="6" id="KW-0131">Cell cycle</keyword>
<dbReference type="GO" id="GO:0001935">
    <property type="term" value="P:endothelial cell proliferation"/>
    <property type="evidence" value="ECO:0007669"/>
    <property type="project" value="UniProtKB-UniRule"/>
</dbReference>
<keyword evidence="6" id="KW-0805">Transcription regulation</keyword>
<dbReference type="GO" id="GO:0003700">
    <property type="term" value="F:DNA-binding transcription factor activity"/>
    <property type="evidence" value="ECO:0007669"/>
    <property type="project" value="UniProtKB-UniRule"/>
</dbReference>
<protein>
    <recommendedName>
        <fullName evidence="6">THAP domain-containing protein 1</fullName>
    </recommendedName>
</protein>
<dbReference type="InterPro" id="IPR026516">
    <property type="entry name" value="THAP1/10"/>
</dbReference>
<evidence type="ECO:0000259" key="8">
    <source>
        <dbReference type="PROSITE" id="PS50950"/>
    </source>
</evidence>
<dbReference type="Ensembl" id="ENSSANT00000037758.1">
    <property type="protein sequence ID" value="ENSSANP00000035447.1"/>
    <property type="gene ID" value="ENSSANG00000018163.1"/>
</dbReference>
<dbReference type="InterPro" id="IPR006612">
    <property type="entry name" value="THAP_Znf"/>
</dbReference>
<keyword evidence="2 5" id="KW-0863">Zinc-finger</keyword>
<dbReference type="GO" id="GO:0008270">
    <property type="term" value="F:zinc ion binding"/>
    <property type="evidence" value="ECO:0007669"/>
    <property type="project" value="UniProtKB-KW"/>
</dbReference>
<evidence type="ECO:0000256" key="3">
    <source>
        <dbReference type="ARBA" id="ARBA00022833"/>
    </source>
</evidence>
<feature type="domain" description="THAP-type" evidence="8">
    <location>
        <begin position="1"/>
        <end position="95"/>
    </location>
</feature>
<dbReference type="Pfam" id="PF05485">
    <property type="entry name" value="THAP"/>
    <property type="match status" value="1"/>
</dbReference>
<evidence type="ECO:0000256" key="5">
    <source>
        <dbReference type="PROSITE-ProRule" id="PRU00309"/>
    </source>
</evidence>
<reference evidence="9" key="1">
    <citation type="submission" date="2025-08" db="UniProtKB">
        <authorList>
            <consortium name="Ensembl"/>
        </authorList>
    </citation>
    <scope>IDENTIFICATION</scope>
</reference>
<evidence type="ECO:0000256" key="7">
    <source>
        <dbReference type="SAM" id="MobiDB-lite"/>
    </source>
</evidence>
<proteinExistence type="inferred from homology"/>
<reference evidence="9" key="2">
    <citation type="submission" date="2025-09" db="UniProtKB">
        <authorList>
            <consortium name="Ensembl"/>
        </authorList>
    </citation>
    <scope>IDENTIFICATION</scope>
</reference>
<organism evidence="9 10">
    <name type="scientific">Sinocyclocheilus anshuiensis</name>
    <dbReference type="NCBI Taxonomy" id="1608454"/>
    <lineage>
        <taxon>Eukaryota</taxon>
        <taxon>Metazoa</taxon>
        <taxon>Chordata</taxon>
        <taxon>Craniata</taxon>
        <taxon>Vertebrata</taxon>
        <taxon>Euteleostomi</taxon>
        <taxon>Actinopterygii</taxon>
        <taxon>Neopterygii</taxon>
        <taxon>Teleostei</taxon>
        <taxon>Ostariophysi</taxon>
        <taxon>Cypriniformes</taxon>
        <taxon>Cyprinidae</taxon>
        <taxon>Cyprininae</taxon>
        <taxon>Sinocyclocheilus</taxon>
    </lineage>
</organism>
<dbReference type="GO" id="GO:0000978">
    <property type="term" value="F:RNA polymerase II cis-regulatory region sequence-specific DNA binding"/>
    <property type="evidence" value="ECO:0007669"/>
    <property type="project" value="TreeGrafter"/>
</dbReference>
<accession>A0A671MU19</accession>
<dbReference type="Gene3D" id="6.20.210.20">
    <property type="entry name" value="THAP domain"/>
    <property type="match status" value="1"/>
</dbReference>
<dbReference type="AlphaFoldDB" id="A0A671MU19"/>
<dbReference type="SMART" id="SM00692">
    <property type="entry name" value="DM3"/>
    <property type="match status" value="1"/>
</dbReference>
<evidence type="ECO:0000256" key="2">
    <source>
        <dbReference type="ARBA" id="ARBA00022771"/>
    </source>
</evidence>
<evidence type="ECO:0000313" key="9">
    <source>
        <dbReference type="Ensembl" id="ENSSANP00000035447.1"/>
    </source>
</evidence>
<name>A0A671MU19_9TELE</name>
<keyword evidence="6" id="KW-0804">Transcription</keyword>
<feature type="region of interest" description="Disordered" evidence="7">
    <location>
        <begin position="120"/>
        <end position="190"/>
    </location>
</feature>
<keyword evidence="1" id="KW-0479">Metal-binding</keyword>
<comment type="similarity">
    <text evidence="6">Belongs to the THAP1 family.</text>
</comment>
<keyword evidence="6" id="KW-0539">Nucleus</keyword>
<keyword evidence="10" id="KW-1185">Reference proteome</keyword>
<comment type="subcellular location">
    <subcellularLocation>
        <location evidence="6">Nucleus</location>
        <location evidence="6">Nucleoplasm</location>
    </subcellularLocation>
</comment>
<dbReference type="PANTHER" id="PTHR46600">
    <property type="entry name" value="THAP DOMAIN-CONTAINING"/>
    <property type="match status" value="1"/>
</dbReference>
<evidence type="ECO:0000256" key="4">
    <source>
        <dbReference type="ARBA" id="ARBA00023125"/>
    </source>
</evidence>
<keyword evidence="4 5" id="KW-0238">DNA-binding</keyword>
<dbReference type="PROSITE" id="PS50950">
    <property type="entry name" value="ZF_THAP"/>
    <property type="match status" value="1"/>
</dbReference>
<dbReference type="PANTHER" id="PTHR46600:SF7">
    <property type="entry name" value="SI:DKEY-228B2.6-RELATED"/>
    <property type="match status" value="1"/>
</dbReference>